<evidence type="ECO:0000256" key="4">
    <source>
        <dbReference type="ARBA" id="ARBA00023136"/>
    </source>
</evidence>
<feature type="domain" description="Bacterial virulence protein VirB8" evidence="7">
    <location>
        <begin position="22"/>
        <end position="225"/>
    </location>
</feature>
<reference evidence="8" key="1">
    <citation type="submission" date="2016-03" db="EMBL/GenBank/DDBJ databases">
        <authorList>
            <person name="Ploux O."/>
        </authorList>
    </citation>
    <scope>NUCLEOTIDE SEQUENCE</scope>
    <source>
        <strain evidence="8">UC10</strain>
    </source>
</reference>
<proteinExistence type="predicted"/>
<evidence type="ECO:0000256" key="6">
    <source>
        <dbReference type="SAM" id="Phobius"/>
    </source>
</evidence>
<dbReference type="AlphaFoldDB" id="A0A1Y5PPC1"/>
<dbReference type="InterPro" id="IPR032710">
    <property type="entry name" value="NTF2-like_dom_sf"/>
</dbReference>
<dbReference type="Gene3D" id="3.10.450.230">
    <property type="entry name" value="VirB8 protein"/>
    <property type="match status" value="1"/>
</dbReference>
<feature type="region of interest" description="Disordered" evidence="5">
    <location>
        <begin position="1"/>
        <end position="24"/>
    </location>
</feature>
<dbReference type="Pfam" id="PF04335">
    <property type="entry name" value="VirB8"/>
    <property type="match status" value="1"/>
</dbReference>
<dbReference type="InterPro" id="IPR035658">
    <property type="entry name" value="TrbF"/>
</dbReference>
<accession>A0A1Y5PPC1</accession>
<comment type="subcellular location">
    <subcellularLocation>
        <location evidence="1">Membrane</location>
        <topology evidence="1">Single-pass membrane protein</topology>
    </subcellularLocation>
</comment>
<evidence type="ECO:0000256" key="5">
    <source>
        <dbReference type="SAM" id="MobiDB-lite"/>
    </source>
</evidence>
<keyword evidence="3 6" id="KW-1133">Transmembrane helix</keyword>
<dbReference type="NCBIfam" id="NF010446">
    <property type="entry name" value="PRK13872.1"/>
    <property type="match status" value="1"/>
</dbReference>
<protein>
    <submittedName>
        <fullName evidence="8">Conjugal transfer protein TrbF</fullName>
    </submittedName>
</protein>
<evidence type="ECO:0000259" key="7">
    <source>
        <dbReference type="Pfam" id="PF04335"/>
    </source>
</evidence>
<dbReference type="RefSeq" id="WP_295323861.1">
    <property type="nucleotide sequence ID" value="NZ_LT598653.1"/>
</dbReference>
<dbReference type="KEGG" id="sphu:SPPYR_0762"/>
<feature type="compositionally biased region" description="Polar residues" evidence="5">
    <location>
        <begin position="266"/>
        <end position="275"/>
    </location>
</feature>
<feature type="region of interest" description="Disordered" evidence="5">
    <location>
        <begin position="233"/>
        <end position="275"/>
    </location>
</feature>
<keyword evidence="2 6" id="KW-0812">Transmembrane</keyword>
<sequence>MKFKRAVQRYGQTPEPETPHQRAGQLWDERIGTARMQARNWRYMAFGGLLLATGLSAALVWQSMQSRVVPYIVEVDKLGQAQAVAPAATDYRATDPQIAWHLGKFVANVRSRSLDPVLMREAWLSAYDFATERASLFLGEYARASNPFSEVGRRTVSVQVTSVVRASDTSFQVKWTEQEYERGSLDGTSRWTAMVTVKMQPPRSAEVLRKNPLGLYVDAIDWSREIEADVPKSFHRFPGPEELVTPPPDEAQPADLPFGLSLDPEPSQTPERNEP</sequence>
<evidence type="ECO:0000256" key="3">
    <source>
        <dbReference type="ARBA" id="ARBA00022989"/>
    </source>
</evidence>
<dbReference type="SUPFAM" id="SSF54427">
    <property type="entry name" value="NTF2-like"/>
    <property type="match status" value="1"/>
</dbReference>
<dbReference type="GO" id="GO:0016020">
    <property type="term" value="C:membrane"/>
    <property type="evidence" value="ECO:0007669"/>
    <property type="project" value="UniProtKB-SubCell"/>
</dbReference>
<dbReference type="InterPro" id="IPR007430">
    <property type="entry name" value="VirB8"/>
</dbReference>
<name>A0A1Y5PPC1_9SPHN</name>
<dbReference type="EMBL" id="LT598653">
    <property type="protein sequence ID" value="SBV31882.1"/>
    <property type="molecule type" value="Genomic_DNA"/>
</dbReference>
<evidence type="ECO:0000256" key="1">
    <source>
        <dbReference type="ARBA" id="ARBA00004167"/>
    </source>
</evidence>
<keyword evidence="4 6" id="KW-0472">Membrane</keyword>
<evidence type="ECO:0000313" key="8">
    <source>
        <dbReference type="EMBL" id="SBV31882.1"/>
    </source>
</evidence>
<evidence type="ECO:0000256" key="2">
    <source>
        <dbReference type="ARBA" id="ARBA00022692"/>
    </source>
</evidence>
<dbReference type="CDD" id="cd16425">
    <property type="entry name" value="TrbF"/>
    <property type="match status" value="1"/>
</dbReference>
<organism evidence="8">
    <name type="scientific">uncultured Sphingopyxis sp</name>
    <dbReference type="NCBI Taxonomy" id="310581"/>
    <lineage>
        <taxon>Bacteria</taxon>
        <taxon>Pseudomonadati</taxon>
        <taxon>Pseudomonadota</taxon>
        <taxon>Alphaproteobacteria</taxon>
        <taxon>Sphingomonadales</taxon>
        <taxon>Sphingomonadaceae</taxon>
        <taxon>Sphingopyxis</taxon>
        <taxon>environmental samples</taxon>
    </lineage>
</organism>
<feature type="transmembrane region" description="Helical" evidence="6">
    <location>
        <begin position="43"/>
        <end position="61"/>
    </location>
</feature>
<gene>
    <name evidence="8" type="ORF">SPPYR_0762</name>
</gene>